<keyword evidence="2 5" id="KW-0694">RNA-binding</keyword>
<feature type="domain" description="Large ribosomal subunit protein bL25 beta" evidence="7">
    <location>
        <begin position="102"/>
        <end position="177"/>
    </location>
</feature>
<dbReference type="InterPro" id="IPR029751">
    <property type="entry name" value="Ribosomal_L25_dom"/>
</dbReference>
<evidence type="ECO:0000256" key="3">
    <source>
        <dbReference type="ARBA" id="ARBA00022980"/>
    </source>
</evidence>
<dbReference type="HAMAP" id="MF_01334">
    <property type="entry name" value="Ribosomal_bL25_CTC"/>
    <property type="match status" value="1"/>
</dbReference>
<keyword evidence="3 5" id="KW-0689">Ribosomal protein</keyword>
<evidence type="ECO:0000259" key="6">
    <source>
        <dbReference type="Pfam" id="PF01386"/>
    </source>
</evidence>
<dbReference type="GO" id="GO:0006412">
    <property type="term" value="P:translation"/>
    <property type="evidence" value="ECO:0007669"/>
    <property type="project" value="UniProtKB-UniRule"/>
</dbReference>
<keyword evidence="11" id="KW-1185">Reference proteome</keyword>
<dbReference type="GO" id="GO:0003735">
    <property type="term" value="F:structural constituent of ribosome"/>
    <property type="evidence" value="ECO:0007669"/>
    <property type="project" value="InterPro"/>
</dbReference>
<dbReference type="Proteomes" id="UP000295794">
    <property type="component" value="Unassembled WGS sequence"/>
</dbReference>
<evidence type="ECO:0000313" key="10">
    <source>
        <dbReference type="Proteomes" id="UP000255108"/>
    </source>
</evidence>
<dbReference type="PANTHER" id="PTHR33284:SF1">
    <property type="entry name" value="RIBOSOMAL PROTEIN L25_GLN-TRNA SYNTHETASE, ANTI-CODON-BINDING DOMAIN-CONTAINING PROTEIN"/>
    <property type="match status" value="1"/>
</dbReference>
<dbReference type="CDD" id="cd00495">
    <property type="entry name" value="Ribosomal_L25_TL5_CTC"/>
    <property type="match status" value="1"/>
</dbReference>
<keyword evidence="1 5" id="KW-0699">rRNA-binding</keyword>
<dbReference type="OrthoDB" id="9806411at2"/>
<dbReference type="EMBL" id="UGHR01000003">
    <property type="protein sequence ID" value="STR44745.1"/>
    <property type="molecule type" value="Genomic_DNA"/>
</dbReference>
<protein>
    <recommendedName>
        <fullName evidence="5">Large ribosomal subunit protein bL25</fullName>
    </recommendedName>
    <alternativeName>
        <fullName evidence="5">General stress protein CTC</fullName>
    </alternativeName>
</protein>
<comment type="similarity">
    <text evidence="5">Belongs to the bacterial ribosomal protein bL25 family. CTC subfamily.</text>
</comment>
<dbReference type="InterPro" id="IPR037121">
    <property type="entry name" value="Ribosomal_bL25_C"/>
</dbReference>
<keyword evidence="4 5" id="KW-0687">Ribonucleoprotein</keyword>
<dbReference type="Gene3D" id="2.170.120.20">
    <property type="entry name" value="Ribosomal protein L25, beta domain"/>
    <property type="match status" value="1"/>
</dbReference>
<dbReference type="GO" id="GO:0008097">
    <property type="term" value="F:5S rRNA binding"/>
    <property type="evidence" value="ECO:0007669"/>
    <property type="project" value="InterPro"/>
</dbReference>
<evidence type="ECO:0000256" key="1">
    <source>
        <dbReference type="ARBA" id="ARBA00022730"/>
    </source>
</evidence>
<comment type="function">
    <text evidence="5">This is one of the proteins that binds to the 5S RNA in the ribosome where it forms part of the central protuberance.</text>
</comment>
<dbReference type="HAMAP" id="MF_01336">
    <property type="entry name" value="Ribosomal_bL25"/>
    <property type="match status" value="1"/>
</dbReference>
<dbReference type="AlphaFoldDB" id="A0A377STP4"/>
<dbReference type="NCBIfam" id="NF004130">
    <property type="entry name" value="PRK05618.1-5"/>
    <property type="match status" value="1"/>
</dbReference>
<dbReference type="InterPro" id="IPR020055">
    <property type="entry name" value="Ribosomal_bL25_short"/>
</dbReference>
<dbReference type="InterPro" id="IPR011035">
    <property type="entry name" value="Ribosomal_bL25/Gln-tRNA_synth"/>
</dbReference>
<reference evidence="8 10" key="1">
    <citation type="submission" date="2018-06" db="EMBL/GenBank/DDBJ databases">
        <authorList>
            <consortium name="Pathogen Informatics"/>
            <person name="Doyle S."/>
        </authorList>
    </citation>
    <scope>NUCLEOTIDE SEQUENCE [LARGE SCALE GENOMIC DNA]</scope>
    <source>
        <strain evidence="8 10">NCTC11159</strain>
    </source>
</reference>
<dbReference type="InterPro" id="IPR020930">
    <property type="entry name" value="Ribosomal_uL5_bac-type"/>
</dbReference>
<dbReference type="InterPro" id="IPR020056">
    <property type="entry name" value="Rbsml_bL25/Gln-tRNA_synth_N"/>
</dbReference>
<evidence type="ECO:0000256" key="2">
    <source>
        <dbReference type="ARBA" id="ARBA00022884"/>
    </source>
</evidence>
<evidence type="ECO:0000256" key="5">
    <source>
        <dbReference type="HAMAP-Rule" id="MF_01334"/>
    </source>
</evidence>
<dbReference type="InterPro" id="IPR001021">
    <property type="entry name" value="Ribosomal_bL25_long"/>
</dbReference>
<dbReference type="EMBL" id="SMBT01000020">
    <property type="protein sequence ID" value="TCU81655.1"/>
    <property type="molecule type" value="Genomic_DNA"/>
</dbReference>
<feature type="domain" description="Large ribosomal subunit protein bL25 L25" evidence="6">
    <location>
        <begin position="5"/>
        <end position="93"/>
    </location>
</feature>
<dbReference type="NCBIfam" id="NF004612">
    <property type="entry name" value="PRK05943.1"/>
    <property type="match status" value="1"/>
</dbReference>
<dbReference type="PANTHER" id="PTHR33284">
    <property type="entry name" value="RIBOSOMAL PROTEIN L25/GLN-TRNA SYNTHETASE, ANTI-CODON-BINDING DOMAIN-CONTAINING PROTEIN"/>
    <property type="match status" value="1"/>
</dbReference>
<dbReference type="GO" id="GO:0022625">
    <property type="term" value="C:cytosolic large ribosomal subunit"/>
    <property type="evidence" value="ECO:0007669"/>
    <property type="project" value="TreeGrafter"/>
</dbReference>
<reference evidence="9 11" key="2">
    <citation type="submission" date="2019-03" db="EMBL/GenBank/DDBJ databases">
        <title>Genomic Encyclopedia of Type Strains, Phase IV (KMG-IV): sequencing the most valuable type-strain genomes for metagenomic binning, comparative biology and taxonomic classification.</title>
        <authorList>
            <person name="Goeker M."/>
        </authorList>
    </citation>
    <scope>NUCLEOTIDE SEQUENCE [LARGE SCALE GENOMIC DNA]</scope>
    <source>
        <strain evidence="9 11">DSM 3764</strain>
    </source>
</reference>
<evidence type="ECO:0000259" key="7">
    <source>
        <dbReference type="Pfam" id="PF14693"/>
    </source>
</evidence>
<dbReference type="NCBIfam" id="NF004128">
    <property type="entry name" value="PRK05618.1-2"/>
    <property type="match status" value="1"/>
</dbReference>
<organism evidence="8 10">
    <name type="scientific">Iodobacter fluviatilis</name>
    <dbReference type="NCBI Taxonomy" id="537"/>
    <lineage>
        <taxon>Bacteria</taxon>
        <taxon>Pseudomonadati</taxon>
        <taxon>Pseudomonadota</taxon>
        <taxon>Betaproteobacteria</taxon>
        <taxon>Neisseriales</taxon>
        <taxon>Chitinibacteraceae</taxon>
        <taxon>Iodobacter</taxon>
    </lineage>
</organism>
<sequence>MTFEINAVARDAQGTGASRRQRRDGRLPAIVYGGDVAPVAVSLDHNSMYYALQKEAFHTALIKLNIEGAASEQVLVRAVQYHPFKQLVLHVDLQRVNDATVVELKVPLHFINGDTCLGVKMQGGSISTVLNEVMIRCVASKLPEFVTVDLSELSALKTSVHLSDIKLADGIELVSLASGKDLGIVNLNGAKAV</sequence>
<dbReference type="SUPFAM" id="SSF50715">
    <property type="entry name" value="Ribosomal protein L25-like"/>
    <property type="match status" value="1"/>
</dbReference>
<dbReference type="NCBIfam" id="TIGR00731">
    <property type="entry name" value="bL25_bact_ctc"/>
    <property type="match status" value="1"/>
</dbReference>
<comment type="subunit">
    <text evidence="5">Part of the 50S ribosomal subunit; part of the 5S rRNA/L5/L18/L25 subcomplex. Contacts the 5S rRNA. Binds to the 5S rRNA independently of L5 and L18.</text>
</comment>
<dbReference type="Gene3D" id="2.40.240.10">
    <property type="entry name" value="Ribosomal Protein L25, Chain P"/>
    <property type="match status" value="1"/>
</dbReference>
<name>A0A377STP4_9NEIS</name>
<dbReference type="RefSeq" id="WP_115228510.1">
    <property type="nucleotide sequence ID" value="NZ_CAWOLO010000020.1"/>
</dbReference>
<proteinExistence type="inferred from homology"/>
<gene>
    <name evidence="5 8" type="primary">rplY</name>
    <name evidence="5" type="synonym">ctc</name>
    <name evidence="9" type="ORF">EV682_12057</name>
    <name evidence="8" type="ORF">NCTC11159_03288</name>
</gene>
<evidence type="ECO:0000313" key="8">
    <source>
        <dbReference type="EMBL" id="STR44745.1"/>
    </source>
</evidence>
<dbReference type="Proteomes" id="UP000255108">
    <property type="component" value="Unassembled WGS sequence"/>
</dbReference>
<evidence type="ECO:0000256" key="4">
    <source>
        <dbReference type="ARBA" id="ARBA00023274"/>
    </source>
</evidence>
<accession>A0A377STP4</accession>
<dbReference type="InterPro" id="IPR020057">
    <property type="entry name" value="Ribosomal_bL25_b-dom"/>
</dbReference>
<dbReference type="Pfam" id="PF01386">
    <property type="entry name" value="Ribosomal_L25p"/>
    <property type="match status" value="1"/>
</dbReference>
<evidence type="ECO:0000313" key="11">
    <source>
        <dbReference type="Proteomes" id="UP000295794"/>
    </source>
</evidence>
<dbReference type="Pfam" id="PF14693">
    <property type="entry name" value="Ribosomal_TL5_C"/>
    <property type="match status" value="1"/>
</dbReference>
<evidence type="ECO:0000313" key="9">
    <source>
        <dbReference type="EMBL" id="TCU81655.1"/>
    </source>
</evidence>